<dbReference type="InterPro" id="IPR050216">
    <property type="entry name" value="LRR_domain-containing"/>
</dbReference>
<dbReference type="Proteomes" id="UP000253551">
    <property type="component" value="Unassembled WGS sequence"/>
</dbReference>
<reference evidence="3 4" key="1">
    <citation type="journal article" date="2018" name="G3 (Bethesda)">
        <title>Phylogenetic and Phylogenomic Definition of Rhizopus Species.</title>
        <authorList>
            <person name="Gryganskyi A.P."/>
            <person name="Golan J."/>
            <person name="Dolatabadi S."/>
            <person name="Mondo S."/>
            <person name="Robb S."/>
            <person name="Idnurm A."/>
            <person name="Muszewska A."/>
            <person name="Steczkiewicz K."/>
            <person name="Masonjones S."/>
            <person name="Liao H.L."/>
            <person name="Gajdeczka M.T."/>
            <person name="Anike F."/>
            <person name="Vuek A."/>
            <person name="Anishchenko I.M."/>
            <person name="Voigt K."/>
            <person name="de Hoog G.S."/>
            <person name="Smith M.E."/>
            <person name="Heitman J."/>
            <person name="Vilgalys R."/>
            <person name="Stajich J.E."/>
        </authorList>
    </citation>
    <scope>NUCLEOTIDE SEQUENCE [LARGE SCALE GENOMIC DNA]</scope>
    <source>
        <strain evidence="3 4">LSU 92-RS-03</strain>
    </source>
</reference>
<name>A0A367K4B6_RHIST</name>
<dbReference type="GO" id="GO:0005737">
    <property type="term" value="C:cytoplasm"/>
    <property type="evidence" value="ECO:0007669"/>
    <property type="project" value="TreeGrafter"/>
</dbReference>
<dbReference type="OrthoDB" id="660555at2759"/>
<dbReference type="AlphaFoldDB" id="A0A367K4B6"/>
<dbReference type="SMART" id="SM00364">
    <property type="entry name" value="LRR_BAC"/>
    <property type="match status" value="5"/>
</dbReference>
<dbReference type="SUPFAM" id="SSF52058">
    <property type="entry name" value="L domain-like"/>
    <property type="match status" value="1"/>
</dbReference>
<feature type="non-terminal residue" evidence="3">
    <location>
        <position position="1"/>
    </location>
</feature>
<dbReference type="Gene3D" id="3.80.10.10">
    <property type="entry name" value="Ribonuclease Inhibitor"/>
    <property type="match status" value="1"/>
</dbReference>
<protein>
    <submittedName>
        <fullName evidence="3">Uncharacterized protein</fullName>
    </submittedName>
</protein>
<dbReference type="PRINTS" id="PR00019">
    <property type="entry name" value="LEURICHRPT"/>
</dbReference>
<dbReference type="PROSITE" id="PS51450">
    <property type="entry name" value="LRR"/>
    <property type="match status" value="2"/>
</dbReference>
<dbReference type="InterPro" id="IPR032675">
    <property type="entry name" value="LRR_dom_sf"/>
</dbReference>
<dbReference type="InterPro" id="IPR001611">
    <property type="entry name" value="Leu-rich_rpt"/>
</dbReference>
<dbReference type="SMART" id="SM00369">
    <property type="entry name" value="LRR_TYP"/>
    <property type="match status" value="4"/>
</dbReference>
<dbReference type="InterPro" id="IPR003591">
    <property type="entry name" value="Leu-rich_rpt_typical-subtyp"/>
</dbReference>
<keyword evidence="2" id="KW-0677">Repeat</keyword>
<dbReference type="Pfam" id="PF00560">
    <property type="entry name" value="LRR_1"/>
    <property type="match status" value="2"/>
</dbReference>
<evidence type="ECO:0000313" key="3">
    <source>
        <dbReference type="EMBL" id="RCH96985.1"/>
    </source>
</evidence>
<dbReference type="STRING" id="4846.A0A367K4B6"/>
<sequence>PSTDLVKWEPTILGNISKKDLLGEILPLLAKNRQLQRTLQEFSSFAKRLLYEQVHDDETDTLRDEEGWSRLTAPGYKRMNTLLDLSNQSLIKLSSSVSCLNNLTKLDLSNNLMISLPRAIGQLFNLCILNAAHNQLEFIPDTISQLKKLQVLNLNENKLTHLPKGFHLPQLQSLHLRHNQLLQLPQELAQFSELSTLDISYNPLQSIPAELASLKTLHRLLADQCPFESNLTYSLLHNPPSLFEICARQICNLKIPAPDILTDYFKQKKTCSFCSGPFFEASVCRKRQRLHGDHTMTLDYELCSAHWTDEEDRLLVLFSTGNLEEGLKLNEQDLALGEEEEEEDEVSGLSNDKHLTNAFFINNSTMQSFAQLGSRLRSGTL</sequence>
<dbReference type="PANTHER" id="PTHR48051:SF21">
    <property type="entry name" value="CALPONIN-HOMOLOGY (CH) DOMAIN-CONTAINING PROTEIN"/>
    <property type="match status" value="1"/>
</dbReference>
<keyword evidence="4" id="KW-1185">Reference proteome</keyword>
<dbReference type="Pfam" id="PF13855">
    <property type="entry name" value="LRR_8"/>
    <property type="match status" value="1"/>
</dbReference>
<evidence type="ECO:0000256" key="1">
    <source>
        <dbReference type="ARBA" id="ARBA00022614"/>
    </source>
</evidence>
<evidence type="ECO:0000256" key="2">
    <source>
        <dbReference type="ARBA" id="ARBA00022737"/>
    </source>
</evidence>
<proteinExistence type="predicted"/>
<comment type="caution">
    <text evidence="3">The sequence shown here is derived from an EMBL/GenBank/DDBJ whole genome shotgun (WGS) entry which is preliminary data.</text>
</comment>
<gene>
    <name evidence="3" type="ORF">CU098_010343</name>
</gene>
<accession>A0A367K4B6</accession>
<dbReference type="PANTHER" id="PTHR48051">
    <property type="match status" value="1"/>
</dbReference>
<keyword evidence="1" id="KW-0433">Leucine-rich repeat</keyword>
<organism evidence="3 4">
    <name type="scientific">Rhizopus stolonifer</name>
    <name type="common">Rhizopus nigricans</name>
    <dbReference type="NCBI Taxonomy" id="4846"/>
    <lineage>
        <taxon>Eukaryota</taxon>
        <taxon>Fungi</taxon>
        <taxon>Fungi incertae sedis</taxon>
        <taxon>Mucoromycota</taxon>
        <taxon>Mucoromycotina</taxon>
        <taxon>Mucoromycetes</taxon>
        <taxon>Mucorales</taxon>
        <taxon>Mucorineae</taxon>
        <taxon>Rhizopodaceae</taxon>
        <taxon>Rhizopus</taxon>
    </lineage>
</organism>
<dbReference type="EMBL" id="PJQM01002241">
    <property type="protein sequence ID" value="RCH96985.1"/>
    <property type="molecule type" value="Genomic_DNA"/>
</dbReference>
<evidence type="ECO:0000313" key="4">
    <source>
        <dbReference type="Proteomes" id="UP000253551"/>
    </source>
</evidence>